<comment type="caution">
    <text evidence="3">The sequence shown here is derived from an EMBL/GenBank/DDBJ whole genome shotgun (WGS) entry which is preliminary data.</text>
</comment>
<evidence type="ECO:0008006" key="5">
    <source>
        <dbReference type="Google" id="ProtNLM"/>
    </source>
</evidence>
<gene>
    <name evidence="3" type="ORF">CR194_01735</name>
</gene>
<reference evidence="3 4" key="1">
    <citation type="submission" date="2017-10" db="EMBL/GenBank/DDBJ databases">
        <title>Bacillus sp. nov., a halophilic bacterium isolated from a Keqin Lake.</title>
        <authorList>
            <person name="Wang H."/>
        </authorList>
    </citation>
    <scope>NUCLEOTIDE SEQUENCE [LARGE SCALE GENOMIC DNA]</scope>
    <source>
        <strain evidence="3 4">KQ-12</strain>
    </source>
</reference>
<proteinExistence type="predicted"/>
<evidence type="ECO:0000256" key="2">
    <source>
        <dbReference type="SAM" id="Phobius"/>
    </source>
</evidence>
<feature type="transmembrane region" description="Helical" evidence="2">
    <location>
        <begin position="115"/>
        <end position="138"/>
    </location>
</feature>
<dbReference type="OrthoDB" id="2943217at2"/>
<feature type="region of interest" description="Disordered" evidence="1">
    <location>
        <begin position="1"/>
        <end position="79"/>
    </location>
</feature>
<keyword evidence="2" id="KW-0472">Membrane</keyword>
<dbReference type="AlphaFoldDB" id="A0A323TNE3"/>
<keyword evidence="4" id="KW-1185">Reference proteome</keyword>
<feature type="compositionally biased region" description="Basic and acidic residues" evidence="1">
    <location>
        <begin position="1"/>
        <end position="34"/>
    </location>
</feature>
<evidence type="ECO:0000313" key="3">
    <source>
        <dbReference type="EMBL" id="PYZ94283.1"/>
    </source>
</evidence>
<protein>
    <recommendedName>
        <fullName evidence="5">DUF4190 domain-containing protein</fullName>
    </recommendedName>
</protein>
<dbReference type="InterPro" id="IPR055338">
    <property type="entry name" value="YqfX-like"/>
</dbReference>
<dbReference type="EMBL" id="PDOD01000001">
    <property type="protein sequence ID" value="PYZ94283.1"/>
    <property type="molecule type" value="Genomic_DNA"/>
</dbReference>
<evidence type="ECO:0000313" key="4">
    <source>
        <dbReference type="Proteomes" id="UP000248214"/>
    </source>
</evidence>
<dbReference type="Proteomes" id="UP000248214">
    <property type="component" value="Unassembled WGS sequence"/>
</dbReference>
<dbReference type="PANTHER" id="PTHR40040:SF1">
    <property type="entry name" value="MEMBRANE PROTEIN"/>
    <property type="match status" value="1"/>
</dbReference>
<feature type="transmembrane region" description="Helical" evidence="2">
    <location>
        <begin position="80"/>
        <end position="109"/>
    </location>
</feature>
<dbReference type="RefSeq" id="WP_110607918.1">
    <property type="nucleotide sequence ID" value="NZ_PDOD01000001.1"/>
</dbReference>
<name>A0A323TNE3_9BACI</name>
<dbReference type="PANTHER" id="PTHR40040">
    <property type="entry name" value="SMALL HYDROPHOBIC PROTEIN-RELATED"/>
    <property type="match status" value="1"/>
</dbReference>
<feature type="compositionally biased region" description="Basic and acidic residues" evidence="1">
    <location>
        <begin position="59"/>
        <end position="74"/>
    </location>
</feature>
<organism evidence="3 4">
    <name type="scientific">Salipaludibacillus keqinensis</name>
    <dbReference type="NCBI Taxonomy" id="2045207"/>
    <lineage>
        <taxon>Bacteria</taxon>
        <taxon>Bacillati</taxon>
        <taxon>Bacillota</taxon>
        <taxon>Bacilli</taxon>
        <taxon>Bacillales</taxon>
        <taxon>Bacillaceae</taxon>
    </lineage>
</organism>
<sequence length="139" mass="15300">MSEHRHTPENSDYEKIENQHLAPHESDERLLSKEYDEETASEYTPNPGLVGGRGPIEISSDKTRETDREREDTTGKGSGALGIAFSFISLFFLPVIFAVAGIVLGAIAIKNEQRALGYTAISISAFSIVMSFFFAPFVI</sequence>
<evidence type="ECO:0000256" key="1">
    <source>
        <dbReference type="SAM" id="MobiDB-lite"/>
    </source>
</evidence>
<accession>A0A323TNE3</accession>
<keyword evidence="2" id="KW-1133">Transmembrane helix</keyword>
<keyword evidence="2" id="KW-0812">Transmembrane</keyword>